<proteinExistence type="predicted"/>
<dbReference type="PANTHER" id="PTHR48081">
    <property type="entry name" value="AB HYDROLASE SUPERFAMILY PROTEIN C4A8.06C"/>
    <property type="match status" value="1"/>
</dbReference>
<evidence type="ECO:0000259" key="3">
    <source>
        <dbReference type="Pfam" id="PF20434"/>
    </source>
</evidence>
<dbReference type="PANTHER" id="PTHR48081:SF33">
    <property type="entry name" value="KYNURENINE FORMAMIDASE"/>
    <property type="match status" value="1"/>
</dbReference>
<evidence type="ECO:0000256" key="2">
    <source>
        <dbReference type="SAM" id="SignalP"/>
    </source>
</evidence>
<dbReference type="InterPro" id="IPR029058">
    <property type="entry name" value="AB_hydrolase_fold"/>
</dbReference>
<dbReference type="EMBL" id="BJZP01000004">
    <property type="protein sequence ID" value="GEO84213.1"/>
    <property type="molecule type" value="Genomic_DNA"/>
</dbReference>
<keyword evidence="5" id="KW-1185">Reference proteome</keyword>
<evidence type="ECO:0000313" key="4">
    <source>
        <dbReference type="EMBL" id="GEO84213.1"/>
    </source>
</evidence>
<gene>
    <name evidence="4" type="ORF">RNA01_11450</name>
</gene>
<dbReference type="Gene3D" id="3.40.50.1820">
    <property type="entry name" value="alpha/beta hydrolase"/>
    <property type="match status" value="1"/>
</dbReference>
<dbReference type="RefSeq" id="WP_210245730.1">
    <property type="nucleotide sequence ID" value="NZ_BJZP01000004.1"/>
</dbReference>
<reference evidence="4 5" key="1">
    <citation type="submission" date="2019-07" db="EMBL/GenBank/DDBJ databases">
        <title>Whole genome shotgun sequence of Rhizobium naphthalenivorans NBRC 107585.</title>
        <authorList>
            <person name="Hosoyama A."/>
            <person name="Uohara A."/>
            <person name="Ohji S."/>
            <person name="Ichikawa N."/>
        </authorList>
    </citation>
    <scope>NUCLEOTIDE SEQUENCE [LARGE SCALE GENOMIC DNA]</scope>
    <source>
        <strain evidence="4 5">NBRC 107585</strain>
    </source>
</reference>
<dbReference type="AlphaFoldDB" id="A0A512HFI0"/>
<evidence type="ECO:0000256" key="1">
    <source>
        <dbReference type="ARBA" id="ARBA00022801"/>
    </source>
</evidence>
<dbReference type="Proteomes" id="UP000321717">
    <property type="component" value="Unassembled WGS sequence"/>
</dbReference>
<keyword evidence="2" id="KW-0732">Signal</keyword>
<dbReference type="SUPFAM" id="SSF53474">
    <property type="entry name" value="alpha/beta-Hydrolases"/>
    <property type="match status" value="1"/>
</dbReference>
<dbReference type="GO" id="GO:0016787">
    <property type="term" value="F:hydrolase activity"/>
    <property type="evidence" value="ECO:0007669"/>
    <property type="project" value="UniProtKB-KW"/>
</dbReference>
<keyword evidence="1" id="KW-0378">Hydrolase</keyword>
<organism evidence="4 5">
    <name type="scientific">Ciceribacter naphthalenivorans</name>
    <dbReference type="NCBI Taxonomy" id="1118451"/>
    <lineage>
        <taxon>Bacteria</taxon>
        <taxon>Pseudomonadati</taxon>
        <taxon>Pseudomonadota</taxon>
        <taxon>Alphaproteobacteria</taxon>
        <taxon>Hyphomicrobiales</taxon>
        <taxon>Rhizobiaceae</taxon>
        <taxon>Ciceribacter</taxon>
    </lineage>
</organism>
<feature type="domain" description="BD-FAE-like" evidence="3">
    <location>
        <begin position="40"/>
        <end position="144"/>
    </location>
</feature>
<feature type="signal peptide" evidence="2">
    <location>
        <begin position="1"/>
        <end position="23"/>
    </location>
</feature>
<dbReference type="InterPro" id="IPR050300">
    <property type="entry name" value="GDXG_lipolytic_enzyme"/>
</dbReference>
<dbReference type="InterPro" id="IPR049492">
    <property type="entry name" value="BD-FAE-like_dom"/>
</dbReference>
<sequence length="280" mass="29396">MMRHTVRPALLLLGLLLPALALAADRPQVIAYGNDHAQQLDFYAAEPGSALAPLVVFIHGGAWQGGDKATATGDKAAYFHALGYAFAAINYRLLPEVGVEQEATDVATALAFLRAKAPSLGVDPGRIALVGHSAGAHLAALVATDPVYLGTANVPLTAIRAVSLLDGAAYDIPRQIDMAGTLMRRLYRKAFGDDPQRQNRLSPTAHAAAPNARAFLLHCAVRREDACIQAMGLAQALVAAGTPAHVIPVEGANHRDLNRKIGTPGDAPSADIADFLDENL</sequence>
<accession>A0A512HFI0</accession>
<comment type="caution">
    <text evidence="4">The sequence shown here is derived from an EMBL/GenBank/DDBJ whole genome shotgun (WGS) entry which is preliminary data.</text>
</comment>
<protein>
    <recommendedName>
        <fullName evidence="3">BD-FAE-like domain-containing protein</fullName>
    </recommendedName>
</protein>
<feature type="chain" id="PRO_5021954322" description="BD-FAE-like domain-containing protein" evidence="2">
    <location>
        <begin position="24"/>
        <end position="280"/>
    </location>
</feature>
<dbReference type="Pfam" id="PF20434">
    <property type="entry name" value="BD-FAE"/>
    <property type="match status" value="1"/>
</dbReference>
<name>A0A512HFI0_9HYPH</name>
<evidence type="ECO:0000313" key="5">
    <source>
        <dbReference type="Proteomes" id="UP000321717"/>
    </source>
</evidence>